<evidence type="ECO:0000313" key="1">
    <source>
        <dbReference type="EMBL" id="KAI5680528.1"/>
    </source>
</evidence>
<dbReference type="Proteomes" id="UP001060085">
    <property type="component" value="Linkage Group LG01"/>
</dbReference>
<accession>A0ACC0C6E3</accession>
<sequence length="310" mass="36179">MENENHQFKLKICRIFRSSFISCKPKNITLDVIPKPPSSPPPPPPPQNQNNINHKKHQLIDLFSPKPPRPFPSMCRPRSSHQTKVIIEKRSLLSEADFMDGQKCPPASPASPNFHIYPLHKSLDSSHLQSNTKPSRRSRKTIHKRIRARSHHEFPVAFSYNGLYSSSDDDENHAVLQEEEEEDDRTTLFSSRSLSSDSSESFRRTNSSKFIKTRRRRRRKNNKELLGDPKIEEEEEEEGKMKDSLAVVKSSRDPYSDFRRSMVEMIIEKQIFSDKGLENLLHCFLCLNSYNHHKVIIQVFTEIWETLFRL</sequence>
<dbReference type="EMBL" id="CM044701">
    <property type="protein sequence ID" value="KAI5680528.1"/>
    <property type="molecule type" value="Genomic_DNA"/>
</dbReference>
<reference evidence="2" key="1">
    <citation type="journal article" date="2023" name="Nat. Plants">
        <title>Single-cell RNA sequencing provides a high-resolution roadmap for understanding the multicellular compartmentation of specialized metabolism.</title>
        <authorList>
            <person name="Sun S."/>
            <person name="Shen X."/>
            <person name="Li Y."/>
            <person name="Li Y."/>
            <person name="Wang S."/>
            <person name="Li R."/>
            <person name="Zhang H."/>
            <person name="Shen G."/>
            <person name="Guo B."/>
            <person name="Wei J."/>
            <person name="Xu J."/>
            <person name="St-Pierre B."/>
            <person name="Chen S."/>
            <person name="Sun C."/>
        </authorList>
    </citation>
    <scope>NUCLEOTIDE SEQUENCE [LARGE SCALE GENOMIC DNA]</scope>
</reference>
<evidence type="ECO:0000313" key="2">
    <source>
        <dbReference type="Proteomes" id="UP001060085"/>
    </source>
</evidence>
<comment type="caution">
    <text evidence="1">The sequence shown here is derived from an EMBL/GenBank/DDBJ whole genome shotgun (WGS) entry which is preliminary data.</text>
</comment>
<proteinExistence type="predicted"/>
<protein>
    <submittedName>
        <fullName evidence="1">Uncharacterized protein</fullName>
    </submittedName>
</protein>
<name>A0ACC0C6E3_CATRO</name>
<keyword evidence="2" id="KW-1185">Reference proteome</keyword>
<gene>
    <name evidence="1" type="ORF">M9H77_01755</name>
</gene>
<organism evidence="1 2">
    <name type="scientific">Catharanthus roseus</name>
    <name type="common">Madagascar periwinkle</name>
    <name type="synonym">Vinca rosea</name>
    <dbReference type="NCBI Taxonomy" id="4058"/>
    <lineage>
        <taxon>Eukaryota</taxon>
        <taxon>Viridiplantae</taxon>
        <taxon>Streptophyta</taxon>
        <taxon>Embryophyta</taxon>
        <taxon>Tracheophyta</taxon>
        <taxon>Spermatophyta</taxon>
        <taxon>Magnoliopsida</taxon>
        <taxon>eudicotyledons</taxon>
        <taxon>Gunneridae</taxon>
        <taxon>Pentapetalae</taxon>
        <taxon>asterids</taxon>
        <taxon>lamiids</taxon>
        <taxon>Gentianales</taxon>
        <taxon>Apocynaceae</taxon>
        <taxon>Rauvolfioideae</taxon>
        <taxon>Vinceae</taxon>
        <taxon>Catharanthinae</taxon>
        <taxon>Catharanthus</taxon>
    </lineage>
</organism>